<dbReference type="Gene3D" id="3.40.50.2000">
    <property type="entry name" value="Glycogen Phosphorylase B"/>
    <property type="match status" value="2"/>
</dbReference>
<evidence type="ECO:0000256" key="5">
    <source>
        <dbReference type="RuleBase" id="RU362057"/>
    </source>
</evidence>
<reference evidence="9" key="1">
    <citation type="submission" date="2025-08" db="UniProtKB">
        <authorList>
            <consortium name="RefSeq"/>
        </authorList>
    </citation>
    <scope>IDENTIFICATION</scope>
    <source>
        <tissue evidence="9">Seedling</tissue>
    </source>
</reference>
<feature type="domain" description="Glycosyltransferase N-terminal" evidence="7">
    <location>
        <begin position="9"/>
        <end position="260"/>
    </location>
</feature>
<protein>
    <recommendedName>
        <fullName evidence="5">Glycosyltransferase</fullName>
        <ecNumber evidence="5">2.4.1.-</ecNumber>
    </recommendedName>
</protein>
<organism evidence="8 9">
    <name type="scientific">Ziziphus jujuba</name>
    <name type="common">Chinese jujube</name>
    <name type="synonym">Ziziphus sativa</name>
    <dbReference type="NCBI Taxonomy" id="326968"/>
    <lineage>
        <taxon>Eukaryota</taxon>
        <taxon>Viridiplantae</taxon>
        <taxon>Streptophyta</taxon>
        <taxon>Embryophyta</taxon>
        <taxon>Tracheophyta</taxon>
        <taxon>Spermatophyta</taxon>
        <taxon>Magnoliopsida</taxon>
        <taxon>eudicotyledons</taxon>
        <taxon>Gunneridae</taxon>
        <taxon>Pentapetalae</taxon>
        <taxon>rosids</taxon>
        <taxon>fabids</taxon>
        <taxon>Rosales</taxon>
        <taxon>Rhamnaceae</taxon>
        <taxon>Paliureae</taxon>
        <taxon>Ziziphus</taxon>
    </lineage>
</organism>
<evidence type="ECO:0000256" key="6">
    <source>
        <dbReference type="SAM" id="SignalP"/>
    </source>
</evidence>
<dbReference type="CDD" id="cd03784">
    <property type="entry name" value="GT1_Gtf-like"/>
    <property type="match status" value="1"/>
</dbReference>
<dbReference type="InterPro" id="IPR002213">
    <property type="entry name" value="UDP_glucos_trans"/>
</dbReference>
<gene>
    <name evidence="9" type="primary">LOC107422212</name>
</gene>
<evidence type="ECO:0000256" key="4">
    <source>
        <dbReference type="RuleBase" id="RU003718"/>
    </source>
</evidence>
<dbReference type="Pfam" id="PF00201">
    <property type="entry name" value="UDPGT"/>
    <property type="match status" value="1"/>
</dbReference>
<name>A0ABM3IR61_ZIZJJ</name>
<keyword evidence="3 4" id="KW-0808">Transferase</keyword>
<evidence type="ECO:0000313" key="8">
    <source>
        <dbReference type="Proteomes" id="UP001652623"/>
    </source>
</evidence>
<dbReference type="GeneID" id="107422212"/>
<dbReference type="PROSITE" id="PS00375">
    <property type="entry name" value="UDPGT"/>
    <property type="match status" value="1"/>
</dbReference>
<comment type="similarity">
    <text evidence="1 4">Belongs to the UDP-glycosyltransferase family.</text>
</comment>
<dbReference type="InterPro" id="IPR058980">
    <property type="entry name" value="Glyco_transf_N"/>
</dbReference>
<accession>A0ABM3IR61</accession>
<feature type="signal peptide" evidence="6">
    <location>
        <begin position="1"/>
        <end position="27"/>
    </location>
</feature>
<dbReference type="Pfam" id="PF26168">
    <property type="entry name" value="Glyco_transf_N"/>
    <property type="match status" value="1"/>
</dbReference>
<dbReference type="RefSeq" id="XP_048333860.2">
    <property type="nucleotide sequence ID" value="XM_048477903.2"/>
</dbReference>
<sequence length="514" mass="57443">MGSDHHHHIVMLPFMALGHLIPFLELAKQIKQRTTGFTITIASTSLNIQYLQSTISSSSSISSSSGESTIDFAVLPFNSSDYALPPNTENTENVPLTEIGEFFSASLNLEAPVRKLIADITAREGTAPLCIISDPFFGWATNVAESLNTVNITFTTGGAYGTLAYISLWLHLPHFHTDSEEFTVLGFPERCRFHRSQLHPFMRAANGKDLWSRFFQPQISLSLKSSGWLTNTAEEIEPFGMEIFRNYIKLPLWSIGPLLPQSALKKSSSTSGSSISTQRTGKKLGIPAEECFQWLNLQRPNSVLYISFGSQNTIRATQMMELAKGLEKSEKNFIWVIRPPLGFDIKGEFRSEWLPEGFEERVRGNKQGLVVRNWAPQLEILSHESTGAFLSHCGWNSVVESLSQGVPIMGWPMAAEQSYNSKMLMEEMGVSVELTRGVQNEIVGEKVKELIEMVMDENGKGGEMRKKAGEIREKIRAAVRYEGNEAGSSVKAMDDFLNYVLENRQERESKIQVV</sequence>
<keyword evidence="8" id="KW-1185">Reference proteome</keyword>
<evidence type="ECO:0000256" key="3">
    <source>
        <dbReference type="ARBA" id="ARBA00022679"/>
    </source>
</evidence>
<dbReference type="InterPro" id="IPR035595">
    <property type="entry name" value="UDP_glycos_trans_CS"/>
</dbReference>
<keyword evidence="6" id="KW-0732">Signal</keyword>
<evidence type="ECO:0000313" key="9">
    <source>
        <dbReference type="RefSeq" id="XP_048333860.2"/>
    </source>
</evidence>
<evidence type="ECO:0000259" key="7">
    <source>
        <dbReference type="Pfam" id="PF26168"/>
    </source>
</evidence>
<dbReference type="Proteomes" id="UP001652623">
    <property type="component" value="Chromosome 3"/>
</dbReference>
<evidence type="ECO:0000256" key="2">
    <source>
        <dbReference type="ARBA" id="ARBA00022676"/>
    </source>
</evidence>
<dbReference type="SUPFAM" id="SSF53756">
    <property type="entry name" value="UDP-Glycosyltransferase/glycogen phosphorylase"/>
    <property type="match status" value="1"/>
</dbReference>
<proteinExistence type="inferred from homology"/>
<dbReference type="PANTHER" id="PTHR48047">
    <property type="entry name" value="GLYCOSYLTRANSFERASE"/>
    <property type="match status" value="1"/>
</dbReference>
<feature type="chain" id="PRO_5046568177" description="Glycosyltransferase" evidence="6">
    <location>
        <begin position="28"/>
        <end position="514"/>
    </location>
</feature>
<evidence type="ECO:0000256" key="1">
    <source>
        <dbReference type="ARBA" id="ARBA00009995"/>
    </source>
</evidence>
<keyword evidence="2 4" id="KW-0328">Glycosyltransferase</keyword>
<dbReference type="PANTHER" id="PTHR48047:SF107">
    <property type="entry name" value="UDP-GLYCOSYLTRANSFERASE 92A1-LIKE"/>
    <property type="match status" value="1"/>
</dbReference>
<dbReference type="EC" id="2.4.1.-" evidence="5"/>